<evidence type="ECO:0000313" key="2">
    <source>
        <dbReference type="EMBL" id="CAK5278508.1"/>
    </source>
</evidence>
<dbReference type="EMBL" id="CAVNYO010000423">
    <property type="protein sequence ID" value="CAK5278508.1"/>
    <property type="molecule type" value="Genomic_DNA"/>
</dbReference>
<feature type="compositionally biased region" description="Basic and acidic residues" evidence="1">
    <location>
        <begin position="31"/>
        <end position="45"/>
    </location>
</feature>
<keyword evidence="3" id="KW-1185">Reference proteome</keyword>
<protein>
    <submittedName>
        <fullName evidence="2">Uncharacterized protein</fullName>
    </submittedName>
</protein>
<feature type="compositionally biased region" description="Polar residues" evidence="1">
    <location>
        <begin position="90"/>
        <end position="106"/>
    </location>
</feature>
<evidence type="ECO:0000256" key="1">
    <source>
        <dbReference type="SAM" id="MobiDB-lite"/>
    </source>
</evidence>
<gene>
    <name evidence="2" type="ORF">MYCIT1_LOCUS27897</name>
</gene>
<organism evidence="2 3">
    <name type="scientific">Mycena citricolor</name>
    <dbReference type="NCBI Taxonomy" id="2018698"/>
    <lineage>
        <taxon>Eukaryota</taxon>
        <taxon>Fungi</taxon>
        <taxon>Dikarya</taxon>
        <taxon>Basidiomycota</taxon>
        <taxon>Agaricomycotina</taxon>
        <taxon>Agaricomycetes</taxon>
        <taxon>Agaricomycetidae</taxon>
        <taxon>Agaricales</taxon>
        <taxon>Marasmiineae</taxon>
        <taxon>Mycenaceae</taxon>
        <taxon>Mycena</taxon>
    </lineage>
</organism>
<name>A0AAD2HPI7_9AGAR</name>
<feature type="region of interest" description="Disordered" evidence="1">
    <location>
        <begin position="85"/>
        <end position="106"/>
    </location>
</feature>
<proteinExistence type="predicted"/>
<dbReference type="Proteomes" id="UP001295794">
    <property type="component" value="Unassembled WGS sequence"/>
</dbReference>
<comment type="caution">
    <text evidence="2">The sequence shown here is derived from an EMBL/GenBank/DDBJ whole genome shotgun (WGS) entry which is preliminary data.</text>
</comment>
<feature type="non-terminal residue" evidence="2">
    <location>
        <position position="1"/>
    </location>
</feature>
<evidence type="ECO:0000313" key="3">
    <source>
        <dbReference type="Proteomes" id="UP001295794"/>
    </source>
</evidence>
<dbReference type="AlphaFoldDB" id="A0AAD2HPI7"/>
<reference evidence="2" key="1">
    <citation type="submission" date="2023-11" db="EMBL/GenBank/DDBJ databases">
        <authorList>
            <person name="De Vega J J."/>
            <person name="De Vega J J."/>
        </authorList>
    </citation>
    <scope>NUCLEOTIDE SEQUENCE</scope>
</reference>
<accession>A0AAD2HPI7</accession>
<feature type="region of interest" description="Disordered" evidence="1">
    <location>
        <begin position="31"/>
        <end position="54"/>
    </location>
</feature>
<sequence length="106" mass="12030">FLSHYLAQVCALEFAVHGRHARVSRPVAQLGERDADAMPEPRDAFLQRGPTPGGTHFLIDTAGERDTHTHTYTWRCIRTRDQIRRRSDVATRNTEGLTGQSSWRMG</sequence>